<dbReference type="InterPro" id="IPR002347">
    <property type="entry name" value="SDR_fam"/>
</dbReference>
<proteinExistence type="inferred from homology"/>
<dbReference type="InterPro" id="IPR036291">
    <property type="entry name" value="NAD(P)-bd_dom_sf"/>
</dbReference>
<dbReference type="RefSeq" id="XP_022657399.1">
    <property type="nucleotide sequence ID" value="XM_022801664.1"/>
</dbReference>
<evidence type="ECO:0000313" key="4">
    <source>
        <dbReference type="EnsemblMetazoa" id="XP_022657399"/>
    </source>
</evidence>
<name>A0A7M7JY66_VARDE</name>
<dbReference type="GO" id="GO:0016616">
    <property type="term" value="F:oxidoreductase activity, acting on the CH-OH group of donors, NAD or NADP as acceptor"/>
    <property type="evidence" value="ECO:0007669"/>
    <property type="project" value="TreeGrafter"/>
</dbReference>
<dbReference type="GeneID" id="111248765"/>
<dbReference type="PRINTS" id="PR00081">
    <property type="entry name" value="GDHRDH"/>
</dbReference>
<protein>
    <submittedName>
        <fullName evidence="4">Uncharacterized protein</fullName>
    </submittedName>
</protein>
<dbReference type="PANTHER" id="PTHR24322:SF736">
    <property type="entry name" value="RETINOL DEHYDROGENASE 10"/>
    <property type="match status" value="1"/>
</dbReference>
<dbReference type="RefSeq" id="XP_022657398.1">
    <property type="nucleotide sequence ID" value="XM_022801663.1"/>
</dbReference>
<keyword evidence="5" id="KW-1185">Reference proteome</keyword>
<dbReference type="EnsemblMetazoa" id="XM_022801664">
    <property type="protein sequence ID" value="XP_022657399"/>
    <property type="gene ID" value="LOC111248765"/>
</dbReference>
<accession>A0A7M7JY66</accession>
<evidence type="ECO:0000256" key="1">
    <source>
        <dbReference type="ARBA" id="ARBA00006484"/>
    </source>
</evidence>
<evidence type="ECO:0000313" key="5">
    <source>
        <dbReference type="Proteomes" id="UP000594260"/>
    </source>
</evidence>
<dbReference type="KEGG" id="vde:111248765"/>
<evidence type="ECO:0000256" key="2">
    <source>
        <dbReference type="ARBA" id="ARBA00023002"/>
    </source>
</evidence>
<organism evidence="4 5">
    <name type="scientific">Varroa destructor</name>
    <name type="common">Honeybee mite</name>
    <dbReference type="NCBI Taxonomy" id="109461"/>
    <lineage>
        <taxon>Eukaryota</taxon>
        <taxon>Metazoa</taxon>
        <taxon>Ecdysozoa</taxon>
        <taxon>Arthropoda</taxon>
        <taxon>Chelicerata</taxon>
        <taxon>Arachnida</taxon>
        <taxon>Acari</taxon>
        <taxon>Parasitiformes</taxon>
        <taxon>Mesostigmata</taxon>
        <taxon>Gamasina</taxon>
        <taxon>Dermanyssoidea</taxon>
        <taxon>Varroidae</taxon>
        <taxon>Varroa</taxon>
    </lineage>
</organism>
<dbReference type="GO" id="GO:0005811">
    <property type="term" value="C:lipid droplet"/>
    <property type="evidence" value="ECO:0007669"/>
    <property type="project" value="TreeGrafter"/>
</dbReference>
<dbReference type="Proteomes" id="UP000594260">
    <property type="component" value="Unplaced"/>
</dbReference>
<dbReference type="OrthoDB" id="5840532at2759"/>
<dbReference type="PANTHER" id="PTHR24322">
    <property type="entry name" value="PKSB"/>
    <property type="match status" value="1"/>
</dbReference>
<evidence type="ECO:0000256" key="3">
    <source>
        <dbReference type="SAM" id="SignalP"/>
    </source>
</evidence>
<feature type="signal peptide" evidence="3">
    <location>
        <begin position="1"/>
        <end position="20"/>
    </location>
</feature>
<keyword evidence="2" id="KW-0560">Oxidoreductase</keyword>
<dbReference type="InParanoid" id="A0A7M7JY66"/>
<dbReference type="Pfam" id="PF00106">
    <property type="entry name" value="adh_short"/>
    <property type="match status" value="1"/>
</dbReference>
<dbReference type="AlphaFoldDB" id="A0A7M7JY66"/>
<keyword evidence="3" id="KW-0732">Signal</keyword>
<dbReference type="EnsemblMetazoa" id="XM_022801663">
    <property type="protein sequence ID" value="XP_022657398"/>
    <property type="gene ID" value="LOC111248765"/>
</dbReference>
<reference evidence="4" key="1">
    <citation type="submission" date="2021-01" db="UniProtKB">
        <authorList>
            <consortium name="EnsemblMetazoa"/>
        </authorList>
    </citation>
    <scope>IDENTIFICATION</scope>
</reference>
<sequence>MGYFLVLFNWIIFIIEVSRTISSVVRELSSYMISFVRPPLPKDMKDKVVVVTGAATRLGSEISHRFARLGAQVIMLDVDEEANLQAANELRRMGNKKVFSFPCDVTVDAQVSAVAAKILKFFGRVDILVHNATWWEPTAVSPLIQSPSEAIHRTINVNLLSHFWMTRAFLPSMIERRSGHVVAISSPSGLIGNSARFSSFCASQHAIVGAMSALAAELEAYPSIKLCIACCPVTVVTATTDTSTVTTHRLRLPSAIRRLLGLELPTLREQAAVLVDGIRSDKEYVVVPKGFVLLQFLEQLLSQKLSKFAREMLLLEKVSSPLAVTSAVAASSSRVTNGNSCH</sequence>
<dbReference type="Gene3D" id="3.40.50.720">
    <property type="entry name" value="NAD(P)-binding Rossmann-like Domain"/>
    <property type="match status" value="1"/>
</dbReference>
<feature type="chain" id="PRO_5036207263" evidence="3">
    <location>
        <begin position="21"/>
        <end position="342"/>
    </location>
</feature>
<comment type="similarity">
    <text evidence="1">Belongs to the short-chain dehydrogenases/reductases (SDR) family.</text>
</comment>
<dbReference type="SUPFAM" id="SSF51735">
    <property type="entry name" value="NAD(P)-binding Rossmann-fold domains"/>
    <property type="match status" value="1"/>
</dbReference>